<gene>
    <name evidence="1" type="ordered locus">Curi_c27810</name>
</gene>
<dbReference type="Proteomes" id="UP000006094">
    <property type="component" value="Chromosome"/>
</dbReference>
<keyword evidence="2" id="KW-1185">Reference proteome</keyword>
<organism evidence="1 2">
    <name type="scientific">Gottschalkia acidurici (strain ATCC 7906 / DSM 604 / BCRC 14475 / CIP 104303 / KCTC 5404 / NCIMB 10678 / 9a)</name>
    <name type="common">Clostridium acidurici</name>
    <dbReference type="NCBI Taxonomy" id="1128398"/>
    <lineage>
        <taxon>Bacteria</taxon>
        <taxon>Bacillati</taxon>
        <taxon>Bacillota</taxon>
        <taxon>Tissierellia</taxon>
        <taxon>Tissierellales</taxon>
        <taxon>Gottschalkiaceae</taxon>
        <taxon>Gottschalkia</taxon>
    </lineage>
</organism>
<dbReference type="KEGG" id="cad:Curi_c27810"/>
<dbReference type="OrthoDB" id="2083795at2"/>
<evidence type="ECO:0000313" key="1">
    <source>
        <dbReference type="EMBL" id="AFS79774.1"/>
    </source>
</evidence>
<proteinExistence type="predicted"/>
<dbReference type="AlphaFoldDB" id="K0B2Q1"/>
<sequence length="239" mass="26779">MGGIHLTTRGTYYRKYLGVQSDLTLPTAVSSDSRVGIKPEYMFGMYADKYGLDIGVVYQNNEFCLFYWSLSDEESGSWHTCIQRGSTADPSIRANPGEKITLKAYLNGNKITCEAIRSNGSKTTLDALLTSEAVEQFQKGAYINRELVIAANPKYIVNPCNVYTYNGIFSNGFVTRIGTYEREQLNNSNSTITKLELPEEDRDGRVNIDKSKIKVLSTECGYDAYGYSYEKATCDLNQK</sequence>
<name>K0B2Q1_GOTA9</name>
<evidence type="ECO:0000313" key="2">
    <source>
        <dbReference type="Proteomes" id="UP000006094"/>
    </source>
</evidence>
<dbReference type="eggNOG" id="ENOG5033HRY">
    <property type="taxonomic scope" value="Bacteria"/>
</dbReference>
<accession>K0B2Q1</accession>
<dbReference type="RefSeq" id="WP_014968908.1">
    <property type="nucleotide sequence ID" value="NC_018664.1"/>
</dbReference>
<dbReference type="EMBL" id="CP003326">
    <property type="protein sequence ID" value="AFS79774.1"/>
    <property type="molecule type" value="Genomic_DNA"/>
</dbReference>
<dbReference type="HOGENOM" id="CLU_1238077_0_0_9"/>
<reference evidence="1 2" key="1">
    <citation type="journal article" date="2012" name="PLoS ONE">
        <title>The purine-utilizing bacterium Clostridium acidurici 9a: a genome-guided metabolic reconsideration.</title>
        <authorList>
            <person name="Hartwich K."/>
            <person name="Poehlein A."/>
            <person name="Daniel R."/>
        </authorList>
    </citation>
    <scope>NUCLEOTIDE SEQUENCE [LARGE SCALE GENOMIC DNA]</scope>
    <source>
        <strain evidence="2">ATCC 7906 / DSM 604 / BCRC 14475 / CIP 104303 / KCTC 5404 / NCIMB 10678 / 9a</strain>
    </source>
</reference>
<protein>
    <submittedName>
        <fullName evidence="1">Uncharacterized protein</fullName>
    </submittedName>
</protein>